<dbReference type="Proteomes" id="UP000265520">
    <property type="component" value="Unassembled WGS sequence"/>
</dbReference>
<feature type="non-terminal residue" evidence="1">
    <location>
        <position position="37"/>
    </location>
</feature>
<name>A0A392UU65_9FABA</name>
<organism evidence="1 2">
    <name type="scientific">Trifolium medium</name>
    <dbReference type="NCBI Taxonomy" id="97028"/>
    <lineage>
        <taxon>Eukaryota</taxon>
        <taxon>Viridiplantae</taxon>
        <taxon>Streptophyta</taxon>
        <taxon>Embryophyta</taxon>
        <taxon>Tracheophyta</taxon>
        <taxon>Spermatophyta</taxon>
        <taxon>Magnoliopsida</taxon>
        <taxon>eudicotyledons</taxon>
        <taxon>Gunneridae</taxon>
        <taxon>Pentapetalae</taxon>
        <taxon>rosids</taxon>
        <taxon>fabids</taxon>
        <taxon>Fabales</taxon>
        <taxon>Fabaceae</taxon>
        <taxon>Papilionoideae</taxon>
        <taxon>50 kb inversion clade</taxon>
        <taxon>NPAAA clade</taxon>
        <taxon>Hologalegina</taxon>
        <taxon>IRL clade</taxon>
        <taxon>Trifolieae</taxon>
        <taxon>Trifolium</taxon>
    </lineage>
</organism>
<reference evidence="1 2" key="1">
    <citation type="journal article" date="2018" name="Front. Plant Sci.">
        <title>Red Clover (Trifolium pratense) and Zigzag Clover (T. medium) - A Picture of Genomic Similarities and Differences.</title>
        <authorList>
            <person name="Dluhosova J."/>
            <person name="Istvanek J."/>
            <person name="Nedelnik J."/>
            <person name="Repkova J."/>
        </authorList>
    </citation>
    <scope>NUCLEOTIDE SEQUENCE [LARGE SCALE GENOMIC DNA]</scope>
    <source>
        <strain evidence="2">cv. 10/8</strain>
        <tissue evidence="1">Leaf</tissue>
    </source>
</reference>
<comment type="caution">
    <text evidence="1">The sequence shown here is derived from an EMBL/GenBank/DDBJ whole genome shotgun (WGS) entry which is preliminary data.</text>
</comment>
<evidence type="ECO:0000313" key="1">
    <source>
        <dbReference type="EMBL" id="MCI78441.1"/>
    </source>
</evidence>
<protein>
    <submittedName>
        <fullName evidence="1">Receptor-like kinase</fullName>
    </submittedName>
</protein>
<keyword evidence="1" id="KW-0808">Transferase</keyword>
<evidence type="ECO:0000313" key="2">
    <source>
        <dbReference type="Proteomes" id="UP000265520"/>
    </source>
</evidence>
<keyword evidence="2" id="KW-1185">Reference proteome</keyword>
<keyword evidence="1" id="KW-0675">Receptor</keyword>
<keyword evidence="1" id="KW-0418">Kinase</keyword>
<dbReference type="EMBL" id="LXQA010951013">
    <property type="protein sequence ID" value="MCI78441.1"/>
    <property type="molecule type" value="Genomic_DNA"/>
</dbReference>
<proteinExistence type="predicted"/>
<dbReference type="GO" id="GO:0016301">
    <property type="term" value="F:kinase activity"/>
    <property type="evidence" value="ECO:0007669"/>
    <property type="project" value="UniProtKB-KW"/>
</dbReference>
<dbReference type="AlphaFoldDB" id="A0A392UU65"/>
<accession>A0A392UU65</accession>
<sequence>MGVAGCAGLFQDSNGRWLKGYAQKIGACDALHAEMWG</sequence>
<gene>
    <name evidence="1" type="ORF">A2U01_0099711</name>
</gene>